<reference evidence="11 12" key="1">
    <citation type="journal article" date="2019" name="Indoor Air">
        <title>Impacts of indoor surface finishes on bacterial viability.</title>
        <authorList>
            <person name="Hu J."/>
            <person name="Maamar S.B."/>
            <person name="Glawe A.J."/>
            <person name="Gottel N."/>
            <person name="Gilbert J.A."/>
            <person name="Hartmann E.M."/>
        </authorList>
    </citation>
    <scope>NUCLEOTIDE SEQUENCE [LARGE SCALE GENOMIC DNA]</scope>
    <source>
        <strain evidence="11 12">AF060A6</strain>
    </source>
</reference>
<dbReference type="PROSITE" id="PS50111">
    <property type="entry name" value="CHEMOTAXIS_TRANSDUC_2"/>
    <property type="match status" value="1"/>
</dbReference>
<dbReference type="EMBL" id="SLUB01000067">
    <property type="protein sequence ID" value="THE09689.1"/>
    <property type="molecule type" value="Genomic_DNA"/>
</dbReference>
<dbReference type="RefSeq" id="WP_153206456.1">
    <property type="nucleotide sequence ID" value="NZ_SLUB01000067.1"/>
</dbReference>
<evidence type="ECO:0000256" key="6">
    <source>
        <dbReference type="PROSITE-ProRule" id="PRU00284"/>
    </source>
</evidence>
<organism evidence="11 12">
    <name type="scientific">Bacillus timonensis</name>
    <dbReference type="NCBI Taxonomy" id="1033734"/>
    <lineage>
        <taxon>Bacteria</taxon>
        <taxon>Bacillati</taxon>
        <taxon>Bacillota</taxon>
        <taxon>Bacilli</taxon>
        <taxon>Bacillales</taxon>
        <taxon>Bacillaceae</taxon>
        <taxon>Bacillus</taxon>
    </lineage>
</organism>
<evidence type="ECO:0000313" key="12">
    <source>
        <dbReference type="Proteomes" id="UP000306477"/>
    </source>
</evidence>
<evidence type="ECO:0000313" key="11">
    <source>
        <dbReference type="EMBL" id="THE09689.1"/>
    </source>
</evidence>
<comment type="similarity">
    <text evidence="5">Belongs to the methyl-accepting chemotaxis (MCP) protein family.</text>
</comment>
<dbReference type="CDD" id="cd11386">
    <property type="entry name" value="MCP_signal"/>
    <property type="match status" value="1"/>
</dbReference>
<evidence type="ECO:0000256" key="4">
    <source>
        <dbReference type="ARBA" id="ARBA00023224"/>
    </source>
</evidence>
<gene>
    <name evidence="11" type="ORF">E1I69_21475</name>
</gene>
<dbReference type="Gene3D" id="1.10.287.950">
    <property type="entry name" value="Methyl-accepting chemotaxis protein"/>
    <property type="match status" value="1"/>
</dbReference>
<protein>
    <submittedName>
        <fullName evidence="11">Methyl-accepting chemotaxis protein</fullName>
    </submittedName>
</protein>
<dbReference type="InterPro" id="IPR004089">
    <property type="entry name" value="MCPsignal_dom"/>
</dbReference>
<evidence type="ECO:0000256" key="3">
    <source>
        <dbReference type="ARBA" id="ARBA00023136"/>
    </source>
</evidence>
<keyword evidence="12" id="KW-1185">Reference proteome</keyword>
<evidence type="ECO:0000256" key="8">
    <source>
        <dbReference type="SAM" id="Phobius"/>
    </source>
</evidence>
<comment type="caution">
    <text evidence="11">The sequence shown here is derived from an EMBL/GenBank/DDBJ whole genome shotgun (WGS) entry which is preliminary data.</text>
</comment>
<feature type="transmembrane region" description="Helical" evidence="8">
    <location>
        <begin position="34"/>
        <end position="57"/>
    </location>
</feature>
<feature type="coiled-coil region" evidence="7">
    <location>
        <begin position="165"/>
        <end position="192"/>
    </location>
</feature>
<feature type="transmembrane region" description="Helical" evidence="8">
    <location>
        <begin position="205"/>
        <end position="226"/>
    </location>
</feature>
<evidence type="ECO:0000256" key="1">
    <source>
        <dbReference type="ARBA" id="ARBA00004236"/>
    </source>
</evidence>
<dbReference type="Pfam" id="PF00672">
    <property type="entry name" value="HAMP"/>
    <property type="match status" value="1"/>
</dbReference>
<dbReference type="SUPFAM" id="SSF58104">
    <property type="entry name" value="Methyl-accepting chemotaxis protein (MCP) signaling domain"/>
    <property type="match status" value="1"/>
</dbReference>
<keyword evidence="2" id="KW-1003">Cell membrane</keyword>
<dbReference type="AlphaFoldDB" id="A0A4S3PJY2"/>
<dbReference type="CDD" id="cd06225">
    <property type="entry name" value="HAMP"/>
    <property type="match status" value="1"/>
</dbReference>
<dbReference type="PANTHER" id="PTHR32089:SF112">
    <property type="entry name" value="LYSOZYME-LIKE PROTEIN-RELATED"/>
    <property type="match status" value="1"/>
</dbReference>
<keyword evidence="3 8" id="KW-0472">Membrane</keyword>
<dbReference type="InterPro" id="IPR003660">
    <property type="entry name" value="HAMP_dom"/>
</dbReference>
<proteinExistence type="inferred from homology"/>
<keyword evidence="8" id="KW-0812">Transmembrane</keyword>
<feature type="domain" description="HAMP" evidence="10">
    <location>
        <begin position="228"/>
        <end position="281"/>
    </location>
</feature>
<dbReference type="STRING" id="1033734.GCA_000285535_01144"/>
<dbReference type="PANTHER" id="PTHR32089">
    <property type="entry name" value="METHYL-ACCEPTING CHEMOTAXIS PROTEIN MCPB"/>
    <property type="match status" value="1"/>
</dbReference>
<sequence>MKGSKRKKGKKAVRKKSSFKLTARWHNLKIGYKFGVAFTFTILLFCISAFIIFIQLFNISNEMKEVKKSGEQSILITEIASVFNQLGSEISIYIQDSNGKHVTAFQDLSKQYDELSEELKPSLTTIELQLYNKVGENKEKLTTLFDDKVFPAVVSADKLSSIQSSQEAEQIIKDTVRQLDQLRANIKVKSDRSITTANSNVSGTIVVLLVSIVASTIIAILSLVMIGRNIGKQLKKLVIVSNTIADGNLKVDEIEVKGQDEIGLLSKSLNVMNASLRSMIREITTVSDQVASKSSELMISSSEVKAASQQIASTVQELSTGAEEQAHSSTQLAKMMEEYAGKIQSANQNGSQINESSQHVLEMTKKGHEFMNASTEQMNKINSIMEFSVEKVKGLDEQTKQISTLVKVIRDIADQTNLLALNAAIEAARAGEHGRGFAVVADEVRKLAEQVSHSVKDITEIVNSIQKESNSVARVLLDGYSQVDEGANQIRVTGQTFEDIHSAVTVMVERIRSISENLDIIAGSTVEINLSIDNIAAVSEQSAAGIEQTSASVQQTNSSMETISDHSELLSDLSSRLNTMISKFKL</sequence>
<name>A0A4S3PJY2_9BACI</name>
<keyword evidence="8" id="KW-1133">Transmembrane helix</keyword>
<dbReference type="Proteomes" id="UP000306477">
    <property type="component" value="Unassembled WGS sequence"/>
</dbReference>
<dbReference type="SMART" id="SM00283">
    <property type="entry name" value="MA"/>
    <property type="match status" value="1"/>
</dbReference>
<dbReference type="PROSITE" id="PS50885">
    <property type="entry name" value="HAMP"/>
    <property type="match status" value="1"/>
</dbReference>
<dbReference type="GO" id="GO:0007165">
    <property type="term" value="P:signal transduction"/>
    <property type="evidence" value="ECO:0007669"/>
    <property type="project" value="UniProtKB-KW"/>
</dbReference>
<evidence type="ECO:0000256" key="7">
    <source>
        <dbReference type="SAM" id="Coils"/>
    </source>
</evidence>
<keyword evidence="7" id="KW-0175">Coiled coil</keyword>
<evidence type="ECO:0000256" key="5">
    <source>
        <dbReference type="ARBA" id="ARBA00029447"/>
    </source>
</evidence>
<dbReference type="GO" id="GO:0005886">
    <property type="term" value="C:plasma membrane"/>
    <property type="evidence" value="ECO:0007669"/>
    <property type="project" value="UniProtKB-SubCell"/>
</dbReference>
<dbReference type="Gene3D" id="6.10.340.10">
    <property type="match status" value="1"/>
</dbReference>
<evidence type="ECO:0000256" key="2">
    <source>
        <dbReference type="ARBA" id="ARBA00022475"/>
    </source>
</evidence>
<keyword evidence="4 6" id="KW-0807">Transducer</keyword>
<evidence type="ECO:0000259" key="9">
    <source>
        <dbReference type="PROSITE" id="PS50111"/>
    </source>
</evidence>
<feature type="domain" description="Methyl-accepting transducer" evidence="9">
    <location>
        <begin position="300"/>
        <end position="557"/>
    </location>
</feature>
<accession>A0A4S3PJY2</accession>
<dbReference type="SMART" id="SM00304">
    <property type="entry name" value="HAMP"/>
    <property type="match status" value="1"/>
</dbReference>
<evidence type="ECO:0000259" key="10">
    <source>
        <dbReference type="PROSITE" id="PS50885"/>
    </source>
</evidence>
<dbReference type="Pfam" id="PF00015">
    <property type="entry name" value="MCPsignal"/>
    <property type="match status" value="1"/>
</dbReference>
<comment type="subcellular location">
    <subcellularLocation>
        <location evidence="1">Cell membrane</location>
    </subcellularLocation>
</comment>
<dbReference type="OrthoDB" id="9804712at2"/>